<accession>A0A176ZFW3</accession>
<keyword evidence="6" id="KW-0520">NAD</keyword>
<evidence type="ECO:0000256" key="3">
    <source>
        <dbReference type="ARBA" id="ARBA00022723"/>
    </source>
</evidence>
<dbReference type="EMBL" id="LSEF01000024">
    <property type="protein sequence ID" value="OAF19561.1"/>
    <property type="molecule type" value="Genomic_DNA"/>
</dbReference>
<comment type="caution">
    <text evidence="8">The sequence shown here is derived from an EMBL/GenBank/DDBJ whole genome shotgun (WGS) entry which is preliminary data.</text>
</comment>
<feature type="domain" description="Enoyl reductase (ER)" evidence="7">
    <location>
        <begin position="14"/>
        <end position="336"/>
    </location>
</feature>
<dbReference type="InterPro" id="IPR036291">
    <property type="entry name" value="NAD(P)-bd_dom_sf"/>
</dbReference>
<dbReference type="SUPFAM" id="SSF50129">
    <property type="entry name" value="GroES-like"/>
    <property type="match status" value="1"/>
</dbReference>
<keyword evidence="9" id="KW-1185">Reference proteome</keyword>
<evidence type="ECO:0000256" key="4">
    <source>
        <dbReference type="ARBA" id="ARBA00022833"/>
    </source>
</evidence>
<dbReference type="Gene3D" id="3.90.180.10">
    <property type="entry name" value="Medium-chain alcohol dehydrogenases, catalytic domain"/>
    <property type="match status" value="1"/>
</dbReference>
<dbReference type="Proteomes" id="UP000077173">
    <property type="component" value="Unassembled WGS sequence"/>
</dbReference>
<evidence type="ECO:0000256" key="6">
    <source>
        <dbReference type="ARBA" id="ARBA00023027"/>
    </source>
</evidence>
<dbReference type="InterPro" id="IPR013149">
    <property type="entry name" value="ADH-like_C"/>
</dbReference>
<evidence type="ECO:0000256" key="1">
    <source>
        <dbReference type="ARBA" id="ARBA00001947"/>
    </source>
</evidence>
<keyword evidence="4" id="KW-0862">Zinc</keyword>
<protein>
    <submittedName>
        <fullName evidence="8">Alcohol dehydrogenase</fullName>
    </submittedName>
</protein>
<dbReference type="Pfam" id="PF08240">
    <property type="entry name" value="ADH_N"/>
    <property type="match status" value="1"/>
</dbReference>
<comment type="cofactor">
    <cofactor evidence="1">
        <name>Zn(2+)</name>
        <dbReference type="ChEBI" id="CHEBI:29105"/>
    </cofactor>
</comment>
<reference evidence="8 9" key="1">
    <citation type="submission" date="2016-02" db="EMBL/GenBank/DDBJ databases">
        <title>Draft genome sequence of the strain BR 10247T Bradyrhizobium neotropicale isolated from nodules of Centrolobium paraense.</title>
        <authorList>
            <person name="Simoes-Araujo J.L."/>
            <person name="Barauna A.C."/>
            <person name="Silva K."/>
            <person name="Zilli J.E."/>
        </authorList>
    </citation>
    <scope>NUCLEOTIDE SEQUENCE [LARGE SCALE GENOMIC DNA]</scope>
    <source>
        <strain evidence="8 9">BR 10247</strain>
    </source>
</reference>
<sequence length="346" mass="36125">MKRSYRVVQVAKAGRLEIAERQMPSPGPGEVLIAIEACGVCGADAADIDRADPALHPPRVPGHEVVGRIVALGAATPSIWRMGQRVGVGRLGGHCNECVQCRRGEFQLCSKQPFVGSSCDGGYAEMMIARATALVSIPDELSSEEAAPLLCAGIATFNALKKSGAEAGDTVVVQGIGGLGHLALQYARKMGFRVVAVGRGADIANDALGLGAHVYIDSKEDDALARLQSLGGAKAIVTTISDVQAVAALMGALAPQGRLVLLGAGRDPLPVSAGHLVVGERSILGSITGTPFENEKTLDFSVLAGVRPRIEIVPLERAAEAVARMRSGQAKFRMVLTMTEQRNAHQ</sequence>
<evidence type="ECO:0000313" key="9">
    <source>
        <dbReference type="Proteomes" id="UP000077173"/>
    </source>
</evidence>
<dbReference type="PANTHER" id="PTHR42940:SF7">
    <property type="entry name" value="ALCOHOL DEHYDROGENASE-LIKE N-TERMINAL DOMAIN-CONTAINING PROTEIN"/>
    <property type="match status" value="1"/>
</dbReference>
<name>A0A176ZFW3_9BRAD</name>
<dbReference type="InterPro" id="IPR013154">
    <property type="entry name" value="ADH-like_N"/>
</dbReference>
<dbReference type="InterPro" id="IPR020843">
    <property type="entry name" value="ER"/>
</dbReference>
<organism evidence="8 9">
    <name type="scientific">Bradyrhizobium neotropicale</name>
    <dbReference type="NCBI Taxonomy" id="1497615"/>
    <lineage>
        <taxon>Bacteria</taxon>
        <taxon>Pseudomonadati</taxon>
        <taxon>Pseudomonadota</taxon>
        <taxon>Alphaproteobacteria</taxon>
        <taxon>Hyphomicrobiales</taxon>
        <taxon>Nitrobacteraceae</taxon>
        <taxon>Bradyrhizobium</taxon>
    </lineage>
</organism>
<gene>
    <name evidence="8" type="ORF">AXW67_01955</name>
</gene>
<dbReference type="SMART" id="SM00829">
    <property type="entry name" value="PKS_ER"/>
    <property type="match status" value="1"/>
</dbReference>
<dbReference type="Gene3D" id="3.40.50.720">
    <property type="entry name" value="NAD(P)-binding Rossmann-like Domain"/>
    <property type="match status" value="1"/>
</dbReference>
<dbReference type="InterPro" id="IPR011032">
    <property type="entry name" value="GroES-like_sf"/>
</dbReference>
<evidence type="ECO:0000256" key="2">
    <source>
        <dbReference type="ARBA" id="ARBA00008072"/>
    </source>
</evidence>
<dbReference type="SUPFAM" id="SSF51735">
    <property type="entry name" value="NAD(P)-binding Rossmann-fold domains"/>
    <property type="match status" value="1"/>
</dbReference>
<keyword evidence="3" id="KW-0479">Metal-binding</keyword>
<dbReference type="GO" id="GO:0046872">
    <property type="term" value="F:metal ion binding"/>
    <property type="evidence" value="ECO:0007669"/>
    <property type="project" value="UniProtKB-KW"/>
</dbReference>
<comment type="similarity">
    <text evidence="2">Belongs to the zinc-containing alcohol dehydrogenase family.</text>
</comment>
<dbReference type="AlphaFoldDB" id="A0A176ZFW3"/>
<dbReference type="RefSeq" id="WP_063676704.1">
    <property type="nucleotide sequence ID" value="NZ_LSEF01000024.1"/>
</dbReference>
<dbReference type="GO" id="GO:0005737">
    <property type="term" value="C:cytoplasm"/>
    <property type="evidence" value="ECO:0007669"/>
    <property type="project" value="TreeGrafter"/>
</dbReference>
<evidence type="ECO:0000313" key="8">
    <source>
        <dbReference type="EMBL" id="OAF19561.1"/>
    </source>
</evidence>
<evidence type="ECO:0000259" key="7">
    <source>
        <dbReference type="SMART" id="SM00829"/>
    </source>
</evidence>
<proteinExistence type="inferred from homology"/>
<dbReference type="PANTHER" id="PTHR42940">
    <property type="entry name" value="ALCOHOL DEHYDROGENASE 1-RELATED"/>
    <property type="match status" value="1"/>
</dbReference>
<keyword evidence="5" id="KW-0560">Oxidoreductase</keyword>
<dbReference type="GO" id="GO:0004022">
    <property type="term" value="F:alcohol dehydrogenase (NAD+) activity"/>
    <property type="evidence" value="ECO:0007669"/>
    <property type="project" value="TreeGrafter"/>
</dbReference>
<dbReference type="Pfam" id="PF00107">
    <property type="entry name" value="ADH_zinc_N"/>
    <property type="match status" value="1"/>
</dbReference>
<evidence type="ECO:0000256" key="5">
    <source>
        <dbReference type="ARBA" id="ARBA00023002"/>
    </source>
</evidence>
<dbReference type="FunFam" id="3.40.50.720:FF:000039">
    <property type="entry name" value="Alcohol dehydrogenase AdhP"/>
    <property type="match status" value="1"/>
</dbReference>